<proteinExistence type="predicted"/>
<dbReference type="InterPro" id="IPR001810">
    <property type="entry name" value="F-box_dom"/>
</dbReference>
<dbReference type="InterPro" id="IPR019494">
    <property type="entry name" value="FIST_C"/>
</dbReference>
<dbReference type="Pfam" id="PF00646">
    <property type="entry name" value="F-box"/>
    <property type="match status" value="1"/>
</dbReference>
<reference evidence="4 5" key="1">
    <citation type="submission" date="2024-03" db="EMBL/GenBank/DDBJ databases">
        <title>The genome assembly and annotation of the cricket Gryllus longicercus Weissman &amp; Gray.</title>
        <authorList>
            <person name="Szrajer S."/>
            <person name="Gray D."/>
            <person name="Ylla G."/>
        </authorList>
    </citation>
    <scope>NUCLEOTIDE SEQUENCE [LARGE SCALE GENOMIC DNA]</scope>
    <source>
        <strain evidence="4">DAG 2021-001</strain>
        <tissue evidence="4">Whole body minus gut</tissue>
    </source>
</reference>
<dbReference type="Pfam" id="PF10442">
    <property type="entry name" value="FIST_C"/>
    <property type="match status" value="1"/>
</dbReference>
<dbReference type="PANTHER" id="PTHR14939">
    <property type="entry name" value="F-BOX ONLY PROTEIN 22"/>
    <property type="match status" value="1"/>
</dbReference>
<dbReference type="Gene3D" id="1.20.1280.50">
    <property type="match status" value="1"/>
</dbReference>
<accession>A0AAN9VQC1</accession>
<dbReference type="GO" id="GO:0000209">
    <property type="term" value="P:protein polyubiquitination"/>
    <property type="evidence" value="ECO:0007669"/>
    <property type="project" value="TreeGrafter"/>
</dbReference>
<dbReference type="AlphaFoldDB" id="A0AAN9VQC1"/>
<gene>
    <name evidence="4" type="ORF">R5R35_014714</name>
</gene>
<dbReference type="GO" id="GO:0032436">
    <property type="term" value="P:positive regulation of proteasomal ubiquitin-dependent protein catabolic process"/>
    <property type="evidence" value="ECO:0007669"/>
    <property type="project" value="TreeGrafter"/>
</dbReference>
<feature type="domain" description="F-box" evidence="2">
    <location>
        <begin position="56"/>
        <end position="85"/>
    </location>
</feature>
<evidence type="ECO:0000313" key="4">
    <source>
        <dbReference type="EMBL" id="KAK7866936.1"/>
    </source>
</evidence>
<protein>
    <recommendedName>
        <fullName evidence="6">F-box only protein 22</fullName>
    </recommendedName>
</protein>
<dbReference type="InterPro" id="IPR036047">
    <property type="entry name" value="F-box-like_dom_sf"/>
</dbReference>
<evidence type="ECO:0000256" key="1">
    <source>
        <dbReference type="SAM" id="MobiDB-lite"/>
    </source>
</evidence>
<feature type="domain" description="FIST C-domain" evidence="3">
    <location>
        <begin position="334"/>
        <end position="401"/>
    </location>
</feature>
<evidence type="ECO:0008006" key="6">
    <source>
        <dbReference type="Google" id="ProtNLM"/>
    </source>
</evidence>
<feature type="compositionally biased region" description="Basic residues" evidence="1">
    <location>
        <begin position="1"/>
        <end position="11"/>
    </location>
</feature>
<comment type="caution">
    <text evidence="4">The sequence shown here is derived from an EMBL/GenBank/DDBJ whole genome shotgun (WGS) entry which is preliminary data.</text>
</comment>
<name>A0AAN9VQC1_9ORTH</name>
<feature type="region of interest" description="Disordered" evidence="1">
    <location>
        <begin position="1"/>
        <end position="33"/>
    </location>
</feature>
<dbReference type="SUPFAM" id="SSF81383">
    <property type="entry name" value="F-box domain"/>
    <property type="match status" value="1"/>
</dbReference>
<dbReference type="Proteomes" id="UP001378592">
    <property type="component" value="Unassembled WGS sequence"/>
</dbReference>
<organism evidence="4 5">
    <name type="scientific">Gryllus longicercus</name>
    <dbReference type="NCBI Taxonomy" id="2509291"/>
    <lineage>
        <taxon>Eukaryota</taxon>
        <taxon>Metazoa</taxon>
        <taxon>Ecdysozoa</taxon>
        <taxon>Arthropoda</taxon>
        <taxon>Hexapoda</taxon>
        <taxon>Insecta</taxon>
        <taxon>Pterygota</taxon>
        <taxon>Neoptera</taxon>
        <taxon>Polyneoptera</taxon>
        <taxon>Orthoptera</taxon>
        <taxon>Ensifera</taxon>
        <taxon>Gryllidea</taxon>
        <taxon>Grylloidea</taxon>
        <taxon>Gryllidae</taxon>
        <taxon>Gryllinae</taxon>
        <taxon>Gryllus</taxon>
    </lineage>
</organism>
<dbReference type="EMBL" id="JAZDUA010000132">
    <property type="protein sequence ID" value="KAK7866936.1"/>
    <property type="molecule type" value="Genomic_DNA"/>
</dbReference>
<dbReference type="PANTHER" id="PTHR14939:SF5">
    <property type="entry name" value="F-BOX ONLY PROTEIN 22"/>
    <property type="match status" value="1"/>
</dbReference>
<evidence type="ECO:0000259" key="3">
    <source>
        <dbReference type="Pfam" id="PF10442"/>
    </source>
</evidence>
<evidence type="ECO:0000313" key="5">
    <source>
        <dbReference type="Proteomes" id="UP001378592"/>
    </source>
</evidence>
<sequence>MPRKRTKRTRKSISNEGEETISAQNAKEQLNGEEEAYKEDSENISMLGHYITKEYELLRLVLSYLPLRDLNAAAQVCKTWQSAVDVIKRSRHARPQWLFWHSRQKEIGSEELPHHLFSRHFFSEPQLCLMFMTHKLTTTEINCRRAKAPCPCGSEGKHNCNMKHRILHYMRAELSNCPCVLVEGFGVVGTSNDLSFTAEIEGYNAYSGLLLPKTPSISVNVFHFTKEKCIRFNLLETVSNEEIKCFTKLSPSTEPIRCLLLFCRENYSHTVEKLVPAIEASQGSKFAVGGGFFDSINVGSLAPMNERRHVCLLGIALSGEGIHAASTVLRDEITDQAKVIEVMEELRSCQLPGQDSAAFMFACCGRGRGWYMEDNVESACFRHLFPTTPLVGYFGAGEIGHKFFPETCLQERQKGKKPPNEDDDDLIRSYTTVFVGSFVKFFCDEENLGLGLLRPNLPYCLRFLILLI</sequence>
<evidence type="ECO:0000259" key="2">
    <source>
        <dbReference type="Pfam" id="PF00646"/>
    </source>
</evidence>
<keyword evidence="5" id="KW-1185">Reference proteome</keyword>